<keyword evidence="3" id="KW-1185">Reference proteome</keyword>
<feature type="region of interest" description="Disordered" evidence="1">
    <location>
        <begin position="1"/>
        <end position="22"/>
    </location>
</feature>
<dbReference type="Proteomes" id="UP000828390">
    <property type="component" value="Unassembled WGS sequence"/>
</dbReference>
<reference evidence="2" key="1">
    <citation type="journal article" date="2019" name="bioRxiv">
        <title>The Genome of the Zebra Mussel, Dreissena polymorpha: A Resource for Invasive Species Research.</title>
        <authorList>
            <person name="McCartney M.A."/>
            <person name="Auch B."/>
            <person name="Kono T."/>
            <person name="Mallez S."/>
            <person name="Zhang Y."/>
            <person name="Obille A."/>
            <person name="Becker A."/>
            <person name="Abrahante J.E."/>
            <person name="Garbe J."/>
            <person name="Badalamenti J.P."/>
            <person name="Herman A."/>
            <person name="Mangelson H."/>
            <person name="Liachko I."/>
            <person name="Sullivan S."/>
            <person name="Sone E.D."/>
            <person name="Koren S."/>
            <person name="Silverstein K.A.T."/>
            <person name="Beckman K.B."/>
            <person name="Gohl D.M."/>
        </authorList>
    </citation>
    <scope>NUCLEOTIDE SEQUENCE</scope>
    <source>
        <strain evidence="2">Duluth1</strain>
        <tissue evidence="2">Whole animal</tissue>
    </source>
</reference>
<accession>A0A9D4EUG8</accession>
<evidence type="ECO:0000313" key="3">
    <source>
        <dbReference type="Proteomes" id="UP000828390"/>
    </source>
</evidence>
<sequence length="56" mass="6028">MDSSSSSKKPSSSAVGDDSSCRDGLCFFCTPYLSHSLLGMAKLKIQMSISDEHQII</sequence>
<proteinExistence type="predicted"/>
<gene>
    <name evidence="2" type="ORF">DPMN_162214</name>
</gene>
<dbReference type="EMBL" id="JAIWYP010000008">
    <property type="protein sequence ID" value="KAH3784260.1"/>
    <property type="molecule type" value="Genomic_DNA"/>
</dbReference>
<comment type="caution">
    <text evidence="2">The sequence shown here is derived from an EMBL/GenBank/DDBJ whole genome shotgun (WGS) entry which is preliminary data.</text>
</comment>
<name>A0A9D4EUG8_DREPO</name>
<feature type="compositionally biased region" description="Low complexity" evidence="1">
    <location>
        <begin position="1"/>
        <end position="13"/>
    </location>
</feature>
<evidence type="ECO:0000256" key="1">
    <source>
        <dbReference type="SAM" id="MobiDB-lite"/>
    </source>
</evidence>
<dbReference type="AlphaFoldDB" id="A0A9D4EUG8"/>
<organism evidence="2 3">
    <name type="scientific">Dreissena polymorpha</name>
    <name type="common">Zebra mussel</name>
    <name type="synonym">Mytilus polymorpha</name>
    <dbReference type="NCBI Taxonomy" id="45954"/>
    <lineage>
        <taxon>Eukaryota</taxon>
        <taxon>Metazoa</taxon>
        <taxon>Spiralia</taxon>
        <taxon>Lophotrochozoa</taxon>
        <taxon>Mollusca</taxon>
        <taxon>Bivalvia</taxon>
        <taxon>Autobranchia</taxon>
        <taxon>Heteroconchia</taxon>
        <taxon>Euheterodonta</taxon>
        <taxon>Imparidentia</taxon>
        <taxon>Neoheterodontei</taxon>
        <taxon>Myida</taxon>
        <taxon>Dreissenoidea</taxon>
        <taxon>Dreissenidae</taxon>
        <taxon>Dreissena</taxon>
    </lineage>
</organism>
<reference evidence="2" key="2">
    <citation type="submission" date="2020-11" db="EMBL/GenBank/DDBJ databases">
        <authorList>
            <person name="McCartney M.A."/>
            <person name="Auch B."/>
            <person name="Kono T."/>
            <person name="Mallez S."/>
            <person name="Becker A."/>
            <person name="Gohl D.M."/>
            <person name="Silverstein K.A.T."/>
            <person name="Koren S."/>
            <person name="Bechman K.B."/>
            <person name="Herman A."/>
            <person name="Abrahante J.E."/>
            <person name="Garbe J."/>
        </authorList>
    </citation>
    <scope>NUCLEOTIDE SEQUENCE</scope>
    <source>
        <strain evidence="2">Duluth1</strain>
        <tissue evidence="2">Whole animal</tissue>
    </source>
</reference>
<protein>
    <submittedName>
        <fullName evidence="2">Uncharacterized protein</fullName>
    </submittedName>
</protein>
<evidence type="ECO:0000313" key="2">
    <source>
        <dbReference type="EMBL" id="KAH3784260.1"/>
    </source>
</evidence>